<dbReference type="EMBL" id="JAEKNS010000080">
    <property type="protein sequence ID" value="MBJ7594805.1"/>
    <property type="molecule type" value="Genomic_DNA"/>
</dbReference>
<dbReference type="InterPro" id="IPR001437">
    <property type="entry name" value="Tscrpt_elong_fac_GreA/B_C"/>
</dbReference>
<evidence type="ECO:0000259" key="11">
    <source>
        <dbReference type="Pfam" id="PF03449"/>
    </source>
</evidence>
<dbReference type="Proteomes" id="UP000606991">
    <property type="component" value="Unassembled WGS sequence"/>
</dbReference>
<reference evidence="13" key="2">
    <citation type="submission" date="2018-05" db="EMBL/GenBank/DDBJ databases">
        <authorList>
            <person name="Ferrari B."/>
        </authorList>
    </citation>
    <scope>NUCLEOTIDE SEQUENCE</scope>
    <source>
        <strain evidence="13">RRmetagenome_bin12</strain>
    </source>
</reference>
<dbReference type="RefSeq" id="WP_337311323.1">
    <property type="nucleotide sequence ID" value="NZ_JAEKNS010000080.1"/>
</dbReference>
<dbReference type="Gene3D" id="3.10.50.30">
    <property type="entry name" value="Transcription elongation factor, GreA/GreB, C-terminal domain"/>
    <property type="match status" value="1"/>
</dbReference>
<evidence type="ECO:0000259" key="10">
    <source>
        <dbReference type="Pfam" id="PF01272"/>
    </source>
</evidence>
<dbReference type="InterPro" id="IPR036953">
    <property type="entry name" value="GreA/GreB_C_sf"/>
</dbReference>
<accession>A0A2W5Z4C5</accession>
<dbReference type="Gene3D" id="1.10.287.180">
    <property type="entry name" value="Transcription elongation factor, GreA/GreB, N-terminal domain"/>
    <property type="match status" value="1"/>
</dbReference>
<proteinExistence type="inferred from homology"/>
<evidence type="ECO:0000256" key="9">
    <source>
        <dbReference type="RuleBase" id="RU000556"/>
    </source>
</evidence>
<dbReference type="Pfam" id="PF01272">
    <property type="entry name" value="GreA_GreB"/>
    <property type="match status" value="1"/>
</dbReference>
<reference evidence="13 14" key="1">
    <citation type="journal article" date="2017" name="Nature">
        <title>Atmospheric trace gases support primary production in Antarctic desert surface soil.</title>
        <authorList>
            <person name="Ji M."/>
            <person name="Greening C."/>
            <person name="Vanwonterghem I."/>
            <person name="Carere C.R."/>
            <person name="Bay S.K."/>
            <person name="Steen J.A."/>
            <person name="Montgomery K."/>
            <person name="Lines T."/>
            <person name="Beardall J."/>
            <person name="van Dorst J."/>
            <person name="Snape I."/>
            <person name="Stott M.B."/>
            <person name="Hugenholtz P."/>
            <person name="Ferrari B.C."/>
        </authorList>
    </citation>
    <scope>NUCLEOTIDE SEQUENCE [LARGE SCALE GENOMIC DNA]</scope>
    <source>
        <strain evidence="13">RRmetagenome_bin12</strain>
    </source>
</reference>
<keyword evidence="4 8" id="KW-0238">DNA-binding</keyword>
<evidence type="ECO:0000313" key="13">
    <source>
        <dbReference type="EMBL" id="PZR77705.1"/>
    </source>
</evidence>
<reference evidence="12 15" key="3">
    <citation type="submission" date="2020-10" db="EMBL/GenBank/DDBJ databases">
        <title>Ca. Dormibacterota MAGs.</title>
        <authorList>
            <person name="Montgomery K."/>
        </authorList>
    </citation>
    <scope>NUCLEOTIDE SEQUENCE [LARGE SCALE GENOMIC DNA]</scope>
    <source>
        <strain evidence="12">SC8812_S17_18</strain>
    </source>
</reference>
<dbReference type="NCBIfam" id="NF001263">
    <property type="entry name" value="PRK00226.1-4"/>
    <property type="match status" value="1"/>
</dbReference>
<evidence type="ECO:0000313" key="15">
    <source>
        <dbReference type="Proteomes" id="UP000606991"/>
    </source>
</evidence>
<dbReference type="GO" id="GO:0003677">
    <property type="term" value="F:DNA binding"/>
    <property type="evidence" value="ECO:0007669"/>
    <property type="project" value="UniProtKB-UniRule"/>
</dbReference>
<keyword evidence="5 8" id="KW-0804">Transcription</keyword>
<feature type="domain" description="Transcription elongation factor GreA/GreB C-terminal" evidence="10">
    <location>
        <begin position="83"/>
        <end position="152"/>
    </location>
</feature>
<dbReference type="EMBL" id="QHBU01000287">
    <property type="protein sequence ID" value="PZR77705.1"/>
    <property type="molecule type" value="Genomic_DNA"/>
</dbReference>
<dbReference type="Proteomes" id="UP000248724">
    <property type="component" value="Unassembled WGS sequence"/>
</dbReference>
<evidence type="ECO:0000313" key="12">
    <source>
        <dbReference type="EMBL" id="MBJ7594805.1"/>
    </source>
</evidence>
<name>A0A2W5Z4C5_9BACT</name>
<dbReference type="InterPro" id="IPR018151">
    <property type="entry name" value="TF_GreA/GreB_CS"/>
</dbReference>
<evidence type="ECO:0000313" key="14">
    <source>
        <dbReference type="Proteomes" id="UP000248724"/>
    </source>
</evidence>
<evidence type="ECO:0000256" key="6">
    <source>
        <dbReference type="ARBA" id="ARBA00024916"/>
    </source>
</evidence>
<dbReference type="GO" id="GO:0070063">
    <property type="term" value="F:RNA polymerase binding"/>
    <property type="evidence" value="ECO:0007669"/>
    <property type="project" value="InterPro"/>
</dbReference>
<keyword evidence="13" id="KW-0648">Protein biosynthesis</keyword>
<dbReference type="NCBIfam" id="TIGR01462">
    <property type="entry name" value="greA"/>
    <property type="match status" value="1"/>
</dbReference>
<dbReference type="InterPro" id="IPR006359">
    <property type="entry name" value="Tscrpt_elong_fac_GreA"/>
</dbReference>
<evidence type="ECO:0000256" key="8">
    <source>
        <dbReference type="HAMAP-Rule" id="MF_00105"/>
    </source>
</evidence>
<dbReference type="AlphaFoldDB" id="A0A2W5Z4C5"/>
<keyword evidence="3 8" id="KW-0805">Transcription regulation</keyword>
<dbReference type="GO" id="GO:0003746">
    <property type="term" value="F:translation elongation factor activity"/>
    <property type="evidence" value="ECO:0007669"/>
    <property type="project" value="UniProtKB-KW"/>
</dbReference>
<dbReference type="FunFam" id="1.10.287.180:FF:000001">
    <property type="entry name" value="Transcription elongation factor GreA"/>
    <property type="match status" value="1"/>
</dbReference>
<protein>
    <recommendedName>
        <fullName evidence="2 8">Transcription elongation factor GreA</fullName>
    </recommendedName>
    <alternativeName>
        <fullName evidence="7 8">Transcript cleavage factor GreA</fullName>
    </alternativeName>
</protein>
<dbReference type="PROSITE" id="PS00829">
    <property type="entry name" value="GREAB_1"/>
    <property type="match status" value="1"/>
</dbReference>
<dbReference type="Pfam" id="PF03449">
    <property type="entry name" value="GreA_GreB_N"/>
    <property type="match status" value="1"/>
</dbReference>
<dbReference type="HAMAP" id="MF_00105">
    <property type="entry name" value="GreA_GreB"/>
    <property type="match status" value="1"/>
</dbReference>
<dbReference type="GO" id="GO:0006354">
    <property type="term" value="P:DNA-templated transcription elongation"/>
    <property type="evidence" value="ECO:0007669"/>
    <property type="project" value="TreeGrafter"/>
</dbReference>
<evidence type="ECO:0000256" key="5">
    <source>
        <dbReference type="ARBA" id="ARBA00023163"/>
    </source>
</evidence>
<organism evidence="13 14">
    <name type="scientific">Candidatus Aeolococcus gillhamiae</name>
    <dbReference type="NCBI Taxonomy" id="3127015"/>
    <lineage>
        <taxon>Bacteria</taxon>
        <taxon>Bacillati</taxon>
        <taxon>Candidatus Dormiibacterota</taxon>
        <taxon>Candidatus Dormibacteria</taxon>
        <taxon>Candidatus Aeolococcales</taxon>
        <taxon>Candidatus Aeolococcaceae</taxon>
        <taxon>Candidatus Aeolococcus</taxon>
    </lineage>
</organism>
<dbReference type="PIRSF" id="PIRSF006092">
    <property type="entry name" value="GreA_GreB"/>
    <property type="match status" value="1"/>
</dbReference>
<comment type="caution">
    <text evidence="13">The sequence shown here is derived from an EMBL/GenBank/DDBJ whole genome shotgun (WGS) entry which is preliminary data.</text>
</comment>
<dbReference type="InterPro" id="IPR036805">
    <property type="entry name" value="Tscrpt_elong_fac_GreA/B_N_sf"/>
</dbReference>
<accession>A0A934JXH1</accession>
<dbReference type="SUPFAM" id="SSF46557">
    <property type="entry name" value="GreA transcript cleavage protein, N-terminal domain"/>
    <property type="match status" value="1"/>
</dbReference>
<dbReference type="PROSITE" id="PS00830">
    <property type="entry name" value="GREAB_2"/>
    <property type="match status" value="1"/>
</dbReference>
<dbReference type="InterPro" id="IPR023459">
    <property type="entry name" value="Tscrpt_elong_fac_GreA/B_fam"/>
</dbReference>
<evidence type="ECO:0000256" key="4">
    <source>
        <dbReference type="ARBA" id="ARBA00023125"/>
    </source>
</evidence>
<sequence length="153" mass="16823">MDKPVLLTAEGQQKLEVELEELRTVRRAEIAERIKYAKDFGDISENAEYEDAKNEQGMVEGRILTLENMLRNAVTIEESTEGGVVRIGSEVELKDEFGKQVFTIVGPAEVDVASGRISMESPVGKALIGHRNGESVDVQSPGGPRRVKIVRVS</sequence>
<dbReference type="InterPro" id="IPR028624">
    <property type="entry name" value="Tscrpt_elong_fac_GreA/B"/>
</dbReference>
<dbReference type="PANTHER" id="PTHR30437:SF4">
    <property type="entry name" value="TRANSCRIPTION ELONGATION FACTOR GREA"/>
    <property type="match status" value="1"/>
</dbReference>
<evidence type="ECO:0000256" key="1">
    <source>
        <dbReference type="ARBA" id="ARBA00008213"/>
    </source>
</evidence>
<dbReference type="SUPFAM" id="SSF54534">
    <property type="entry name" value="FKBP-like"/>
    <property type="match status" value="1"/>
</dbReference>
<gene>
    <name evidence="8 12" type="primary">greA</name>
    <name evidence="13" type="ORF">DLM65_15095</name>
    <name evidence="12" type="ORF">JF886_08075</name>
</gene>
<dbReference type="GO" id="GO:0032784">
    <property type="term" value="P:regulation of DNA-templated transcription elongation"/>
    <property type="evidence" value="ECO:0007669"/>
    <property type="project" value="UniProtKB-UniRule"/>
</dbReference>
<comment type="similarity">
    <text evidence="1 8 9">Belongs to the GreA/GreB family.</text>
</comment>
<comment type="function">
    <text evidence="6 8 9">Necessary for efficient RNA polymerase transcription elongation past template-encoded arresting sites. The arresting sites in DNA have the property of trapping a certain fraction of elongating RNA polymerases that pass through, resulting in locked ternary complexes. Cleavage of the nascent transcript by cleavage factors such as GreA or GreB allows the resumption of elongation from the new 3'terminus. GreA releases sequences of 2 to 3 nucleotides.</text>
</comment>
<feature type="domain" description="Transcription elongation factor GreA/GreB N-terminal" evidence="11">
    <location>
        <begin position="6"/>
        <end position="74"/>
    </location>
</feature>
<evidence type="ECO:0000256" key="7">
    <source>
        <dbReference type="ARBA" id="ARBA00030776"/>
    </source>
</evidence>
<evidence type="ECO:0000256" key="2">
    <source>
        <dbReference type="ARBA" id="ARBA00013729"/>
    </source>
</evidence>
<evidence type="ECO:0000256" key="3">
    <source>
        <dbReference type="ARBA" id="ARBA00023015"/>
    </source>
</evidence>
<dbReference type="PANTHER" id="PTHR30437">
    <property type="entry name" value="TRANSCRIPTION ELONGATION FACTOR GREA"/>
    <property type="match status" value="1"/>
</dbReference>
<keyword evidence="13" id="KW-0251">Elongation factor</keyword>
<dbReference type="InterPro" id="IPR022691">
    <property type="entry name" value="Tscrpt_elong_fac_GreA/B_N"/>
</dbReference>